<comment type="similarity">
    <text evidence="1">Belongs to the aspartate/glutamate racemases family.</text>
</comment>
<comment type="caution">
    <text evidence="4">The sequence shown here is derived from an EMBL/GenBank/DDBJ whole genome shotgun (WGS) entry which is preliminary data.</text>
</comment>
<evidence type="ECO:0000313" key="4">
    <source>
        <dbReference type="EMBL" id="PKW27588.1"/>
    </source>
</evidence>
<name>A0A2N3YLB0_9MICO</name>
<dbReference type="Pfam" id="PF01177">
    <property type="entry name" value="Asp_Glu_race"/>
    <property type="match status" value="1"/>
</dbReference>
<keyword evidence="5" id="KW-1185">Reference proteome</keyword>
<gene>
    <name evidence="4" type="ORF">ATL31_2435</name>
</gene>
<evidence type="ECO:0000256" key="3">
    <source>
        <dbReference type="SAM" id="MobiDB-lite"/>
    </source>
</evidence>
<dbReference type="AlphaFoldDB" id="A0A2N3YLB0"/>
<dbReference type="Gene3D" id="3.40.50.1860">
    <property type="match status" value="2"/>
</dbReference>
<organism evidence="4 5">
    <name type="scientific">Phycicoccus duodecadis</name>
    <dbReference type="NCBI Taxonomy" id="173053"/>
    <lineage>
        <taxon>Bacteria</taxon>
        <taxon>Bacillati</taxon>
        <taxon>Actinomycetota</taxon>
        <taxon>Actinomycetes</taxon>
        <taxon>Micrococcales</taxon>
        <taxon>Intrasporangiaceae</taxon>
        <taxon>Phycicoccus</taxon>
    </lineage>
</organism>
<evidence type="ECO:0000313" key="5">
    <source>
        <dbReference type="Proteomes" id="UP000233781"/>
    </source>
</evidence>
<dbReference type="InterPro" id="IPR001920">
    <property type="entry name" value="Asp/Glu_race"/>
</dbReference>
<dbReference type="PANTHER" id="PTHR21198">
    <property type="entry name" value="GLUTAMATE RACEMASE"/>
    <property type="match status" value="1"/>
</dbReference>
<dbReference type="RefSeq" id="WP_245862385.1">
    <property type="nucleotide sequence ID" value="NZ_PJNE01000001.1"/>
</dbReference>
<evidence type="ECO:0000256" key="1">
    <source>
        <dbReference type="ARBA" id="ARBA00007847"/>
    </source>
</evidence>
<dbReference type="PANTHER" id="PTHR21198:SF7">
    <property type="entry name" value="ASPARTATE-GLUTAMATE RACEMASE FAMILY"/>
    <property type="match status" value="1"/>
</dbReference>
<sequence>MTAEPAPHPLEPAGTHPGPPVPGAPGGVLGGLGPAATVHFLRRVVELTDADRDQDHVDLLVWQHGSIPDRTGFLRGENESPEPALVADVQALERAGATFVAIPCNTALVWVDAMRAAVGIEVLDTVDETVAAARVAVPGLARLGVLATDGTLSAGTYARSAQGADVELVVPDPEVQREVMSVIYDGVKAGRPVPRERFDALVAHLVGKGAEAVALGCTELSVLRAELGVEDPLVVDSIDAVARATVLRAGGRLRA</sequence>
<feature type="region of interest" description="Disordered" evidence="3">
    <location>
        <begin position="1"/>
        <end position="29"/>
    </location>
</feature>
<keyword evidence="2" id="KW-0413">Isomerase</keyword>
<dbReference type="NCBIfam" id="TIGR00035">
    <property type="entry name" value="asp_race"/>
    <property type="match status" value="1"/>
</dbReference>
<feature type="compositionally biased region" description="Pro residues" evidence="3">
    <location>
        <begin position="1"/>
        <end position="10"/>
    </location>
</feature>
<accession>A0A2N3YLB0</accession>
<dbReference type="InterPro" id="IPR015942">
    <property type="entry name" value="Asp/Glu/hydantoin_racemase"/>
</dbReference>
<dbReference type="EMBL" id="PJNE01000001">
    <property type="protein sequence ID" value="PKW27588.1"/>
    <property type="molecule type" value="Genomic_DNA"/>
</dbReference>
<evidence type="ECO:0000256" key="2">
    <source>
        <dbReference type="ARBA" id="ARBA00023235"/>
    </source>
</evidence>
<dbReference type="Proteomes" id="UP000233781">
    <property type="component" value="Unassembled WGS sequence"/>
</dbReference>
<dbReference type="SUPFAM" id="SSF53681">
    <property type="entry name" value="Aspartate/glutamate racemase"/>
    <property type="match status" value="2"/>
</dbReference>
<dbReference type="GO" id="GO:0047661">
    <property type="term" value="F:amino-acid racemase activity"/>
    <property type="evidence" value="ECO:0007669"/>
    <property type="project" value="InterPro"/>
</dbReference>
<reference evidence="4 5" key="1">
    <citation type="submission" date="2017-12" db="EMBL/GenBank/DDBJ databases">
        <title>Sequencing the genomes of 1000 Actinobacteria strains.</title>
        <authorList>
            <person name="Klenk H.-P."/>
        </authorList>
    </citation>
    <scope>NUCLEOTIDE SEQUENCE [LARGE SCALE GENOMIC DNA]</scope>
    <source>
        <strain evidence="4 5">DSM 12806</strain>
    </source>
</reference>
<dbReference type="InterPro" id="IPR004380">
    <property type="entry name" value="Asp_race"/>
</dbReference>
<proteinExistence type="inferred from homology"/>
<protein>
    <submittedName>
        <fullName evidence="4">Aspartate racemase</fullName>
    </submittedName>
</protein>